<evidence type="ECO:0000256" key="7">
    <source>
        <dbReference type="ARBA" id="ARBA00022741"/>
    </source>
</evidence>
<dbReference type="SUPFAM" id="SSF47226">
    <property type="entry name" value="Histidine-containing phosphotransfer domain, HPT domain"/>
    <property type="match status" value="1"/>
</dbReference>
<dbReference type="InterPro" id="IPR004358">
    <property type="entry name" value="Sig_transdc_His_kin-like_C"/>
</dbReference>
<dbReference type="SUPFAM" id="SSF55874">
    <property type="entry name" value="ATPase domain of HSP90 chaperone/DNA topoisomerase II/histidine kinase"/>
    <property type="match status" value="1"/>
</dbReference>
<dbReference type="InterPro" id="IPR036097">
    <property type="entry name" value="HisK_dim/P_sf"/>
</dbReference>
<keyword evidence="9" id="KW-1133">Transmembrane helix</keyword>
<dbReference type="SUPFAM" id="SSF52172">
    <property type="entry name" value="CheY-like"/>
    <property type="match status" value="1"/>
</dbReference>
<dbReference type="Pfam" id="PF00989">
    <property type="entry name" value="PAS"/>
    <property type="match status" value="1"/>
</dbReference>
<evidence type="ECO:0000313" key="20">
    <source>
        <dbReference type="Proteomes" id="UP001211005"/>
    </source>
</evidence>
<dbReference type="SMART" id="SM00091">
    <property type="entry name" value="PAS"/>
    <property type="match status" value="4"/>
</dbReference>
<dbReference type="SMART" id="SM00388">
    <property type="entry name" value="HisKA"/>
    <property type="match status" value="1"/>
</dbReference>
<evidence type="ECO:0000259" key="14">
    <source>
        <dbReference type="PROSITE" id="PS50109"/>
    </source>
</evidence>
<dbReference type="SMART" id="SM00387">
    <property type="entry name" value="HATPase_c"/>
    <property type="match status" value="1"/>
</dbReference>
<dbReference type="InterPro" id="IPR011006">
    <property type="entry name" value="CheY-like_superfamily"/>
</dbReference>
<dbReference type="EMBL" id="CP114768">
    <property type="protein sequence ID" value="WBA44164.1"/>
    <property type="molecule type" value="Genomic_DNA"/>
</dbReference>
<dbReference type="PROSITE" id="PS50113">
    <property type="entry name" value="PAC"/>
    <property type="match status" value="3"/>
</dbReference>
<keyword evidence="11" id="KW-0472">Membrane</keyword>
<dbReference type="InterPro" id="IPR013767">
    <property type="entry name" value="PAS_fold"/>
</dbReference>
<dbReference type="Gene3D" id="1.10.287.130">
    <property type="match status" value="1"/>
</dbReference>
<keyword evidence="8" id="KW-0067">ATP-binding</keyword>
<dbReference type="Pfam" id="PF13426">
    <property type="entry name" value="PAS_9"/>
    <property type="match status" value="1"/>
</dbReference>
<dbReference type="InterPro" id="IPR036890">
    <property type="entry name" value="HATPase_C_sf"/>
</dbReference>
<evidence type="ECO:0000259" key="17">
    <source>
        <dbReference type="PROSITE" id="PS50113"/>
    </source>
</evidence>
<feature type="domain" description="Histidine kinase" evidence="14">
    <location>
        <begin position="699"/>
        <end position="920"/>
    </location>
</feature>
<feature type="modified residue" description="4-aspartylphosphate" evidence="13">
    <location>
        <position position="993"/>
    </location>
</feature>
<protein>
    <recommendedName>
        <fullName evidence="3">histidine kinase</fullName>
        <ecNumber evidence="3">2.7.13.3</ecNumber>
    </recommendedName>
</protein>
<feature type="domain" description="HPt" evidence="18">
    <location>
        <begin position="1100"/>
        <end position="1200"/>
    </location>
</feature>
<feature type="domain" description="Response regulatory" evidence="15">
    <location>
        <begin position="944"/>
        <end position="1059"/>
    </location>
</feature>
<keyword evidence="10" id="KW-0902">Two-component regulatory system</keyword>
<dbReference type="Gene3D" id="1.20.120.160">
    <property type="entry name" value="HPT domain"/>
    <property type="match status" value="1"/>
</dbReference>
<dbReference type="Pfam" id="PF08447">
    <property type="entry name" value="PAS_3"/>
    <property type="match status" value="1"/>
</dbReference>
<dbReference type="RefSeq" id="WP_269562196.1">
    <property type="nucleotide sequence ID" value="NZ_CP114768.1"/>
</dbReference>
<dbReference type="InterPro" id="IPR008207">
    <property type="entry name" value="Sig_transdc_His_kin_Hpt_dom"/>
</dbReference>
<dbReference type="EC" id="2.7.13.3" evidence="3"/>
<dbReference type="SMART" id="SM00086">
    <property type="entry name" value="PAC"/>
    <property type="match status" value="5"/>
</dbReference>
<dbReference type="CDD" id="cd00130">
    <property type="entry name" value="PAS"/>
    <property type="match status" value="5"/>
</dbReference>
<dbReference type="InterPro" id="IPR035965">
    <property type="entry name" value="PAS-like_dom_sf"/>
</dbReference>
<gene>
    <name evidence="19" type="ORF">O3303_19960</name>
</gene>
<dbReference type="CDD" id="cd16922">
    <property type="entry name" value="HATPase_EvgS-ArcB-TorS-like"/>
    <property type="match status" value="1"/>
</dbReference>
<dbReference type="InterPro" id="IPR005467">
    <property type="entry name" value="His_kinase_dom"/>
</dbReference>
<dbReference type="PROSITE" id="PS50110">
    <property type="entry name" value="RESPONSE_REGULATORY"/>
    <property type="match status" value="1"/>
</dbReference>
<dbReference type="CDD" id="cd00082">
    <property type="entry name" value="HisKA"/>
    <property type="match status" value="1"/>
</dbReference>
<dbReference type="CDD" id="cd17546">
    <property type="entry name" value="REC_hyHK_CKI1_RcsC-like"/>
    <property type="match status" value="1"/>
</dbReference>
<evidence type="ECO:0000256" key="13">
    <source>
        <dbReference type="PROSITE-ProRule" id="PRU00169"/>
    </source>
</evidence>
<dbReference type="NCBIfam" id="TIGR00229">
    <property type="entry name" value="sensory_box"/>
    <property type="match status" value="2"/>
</dbReference>
<feature type="domain" description="PAC" evidence="17">
    <location>
        <begin position="113"/>
        <end position="167"/>
    </location>
</feature>
<dbReference type="InterPro" id="IPR036641">
    <property type="entry name" value="HPT_dom_sf"/>
</dbReference>
<dbReference type="Pfam" id="PF08448">
    <property type="entry name" value="PAS_4"/>
    <property type="match status" value="1"/>
</dbReference>
<keyword evidence="5 13" id="KW-0597">Phosphoprotein</keyword>
<dbReference type="InterPro" id="IPR013655">
    <property type="entry name" value="PAS_fold_3"/>
</dbReference>
<comment type="subcellular location">
    <subcellularLocation>
        <location evidence="2">Cell membrane</location>
        <topology evidence="2">Multi-pass membrane protein</topology>
    </subcellularLocation>
</comment>
<dbReference type="PRINTS" id="PR00344">
    <property type="entry name" value="BCTRLSENSOR"/>
</dbReference>
<dbReference type="PANTHER" id="PTHR45339:SF1">
    <property type="entry name" value="HYBRID SIGNAL TRANSDUCTION HISTIDINE KINASE J"/>
    <property type="match status" value="1"/>
</dbReference>
<evidence type="ECO:0000256" key="9">
    <source>
        <dbReference type="ARBA" id="ARBA00022989"/>
    </source>
</evidence>
<evidence type="ECO:0000256" key="3">
    <source>
        <dbReference type="ARBA" id="ARBA00012438"/>
    </source>
</evidence>
<evidence type="ECO:0000256" key="4">
    <source>
        <dbReference type="ARBA" id="ARBA00022475"/>
    </source>
</evidence>
<evidence type="ECO:0000256" key="10">
    <source>
        <dbReference type="ARBA" id="ARBA00023012"/>
    </source>
</evidence>
<dbReference type="Pfam" id="PF00512">
    <property type="entry name" value="HisKA"/>
    <property type="match status" value="1"/>
</dbReference>
<evidence type="ECO:0000313" key="19">
    <source>
        <dbReference type="EMBL" id="WBA44164.1"/>
    </source>
</evidence>
<dbReference type="SMART" id="SM00448">
    <property type="entry name" value="REC"/>
    <property type="match status" value="1"/>
</dbReference>
<evidence type="ECO:0000256" key="8">
    <source>
        <dbReference type="ARBA" id="ARBA00022840"/>
    </source>
</evidence>
<dbReference type="Gene3D" id="3.30.450.20">
    <property type="entry name" value="PAS domain"/>
    <property type="match status" value="5"/>
</dbReference>
<reference evidence="19 20" key="1">
    <citation type="submission" date="2022-12" db="EMBL/GenBank/DDBJ databases">
        <title>Hymenobacter canadensis sp. nov. isolated from lake water of the Cambridge Bay, Canada.</title>
        <authorList>
            <person name="Kim W.H."/>
            <person name="Lee Y.M."/>
        </authorList>
    </citation>
    <scope>NUCLEOTIDE SEQUENCE [LARGE SCALE GENOMIC DNA]</scope>
    <source>
        <strain evidence="19 20">PAMC 29467</strain>
        <plasmid evidence="19 20">unnamed1</plasmid>
    </source>
</reference>
<dbReference type="Pfam" id="PF02518">
    <property type="entry name" value="HATPase_c"/>
    <property type="match status" value="1"/>
</dbReference>
<dbReference type="Proteomes" id="UP001211005">
    <property type="component" value="Plasmid unnamed1"/>
</dbReference>
<dbReference type="PROSITE" id="PS50109">
    <property type="entry name" value="HIS_KIN"/>
    <property type="match status" value="1"/>
</dbReference>
<dbReference type="PROSITE" id="PS50112">
    <property type="entry name" value="PAS"/>
    <property type="match status" value="1"/>
</dbReference>
<feature type="domain" description="PAS" evidence="16">
    <location>
        <begin position="556"/>
        <end position="630"/>
    </location>
</feature>
<feature type="domain" description="PAC" evidence="17">
    <location>
        <begin position="629"/>
        <end position="681"/>
    </location>
</feature>
<dbReference type="InterPro" id="IPR003594">
    <property type="entry name" value="HATPase_dom"/>
</dbReference>
<keyword evidence="6" id="KW-0812">Transmembrane</keyword>
<evidence type="ECO:0000259" key="15">
    <source>
        <dbReference type="PROSITE" id="PS50110"/>
    </source>
</evidence>
<dbReference type="InterPro" id="IPR001610">
    <property type="entry name" value="PAC"/>
</dbReference>
<comment type="catalytic activity">
    <reaction evidence="1">
        <text>ATP + protein L-histidine = ADP + protein N-phospho-L-histidine.</text>
        <dbReference type="EC" id="2.7.13.3"/>
    </reaction>
</comment>
<organism evidence="19 20">
    <name type="scientific">Hymenobacter canadensis</name>
    <dbReference type="NCBI Taxonomy" id="2999067"/>
    <lineage>
        <taxon>Bacteria</taxon>
        <taxon>Pseudomonadati</taxon>
        <taxon>Bacteroidota</taxon>
        <taxon>Cytophagia</taxon>
        <taxon>Cytophagales</taxon>
        <taxon>Hymenobacteraceae</taxon>
        <taxon>Hymenobacter</taxon>
    </lineage>
</organism>
<evidence type="ECO:0000256" key="11">
    <source>
        <dbReference type="ARBA" id="ARBA00023136"/>
    </source>
</evidence>
<feature type="domain" description="PAC" evidence="17">
    <location>
        <begin position="371"/>
        <end position="424"/>
    </location>
</feature>
<proteinExistence type="predicted"/>
<evidence type="ECO:0000256" key="5">
    <source>
        <dbReference type="ARBA" id="ARBA00022553"/>
    </source>
</evidence>
<dbReference type="InterPro" id="IPR000014">
    <property type="entry name" value="PAS"/>
</dbReference>
<keyword evidence="7" id="KW-0547">Nucleotide-binding</keyword>
<evidence type="ECO:0000256" key="2">
    <source>
        <dbReference type="ARBA" id="ARBA00004651"/>
    </source>
</evidence>
<evidence type="ECO:0000256" key="1">
    <source>
        <dbReference type="ARBA" id="ARBA00000085"/>
    </source>
</evidence>
<dbReference type="InterPro" id="IPR003661">
    <property type="entry name" value="HisK_dim/P_dom"/>
</dbReference>
<dbReference type="Gene3D" id="3.40.50.2300">
    <property type="match status" value="1"/>
</dbReference>
<dbReference type="PROSITE" id="PS50894">
    <property type="entry name" value="HPT"/>
    <property type="match status" value="1"/>
</dbReference>
<accession>A0ABY7LUU7</accession>
<dbReference type="InterPro" id="IPR001789">
    <property type="entry name" value="Sig_transdc_resp-reg_receiver"/>
</dbReference>
<feature type="modified residue" description="Phosphohistidine" evidence="12">
    <location>
        <position position="1139"/>
    </location>
</feature>
<sequence length="1202" mass="134145">MLASATPAALKQALHQRDTEIESLRAELAAIKAMLPPGIRDNAAFLKQAQHIFDGMLHTDHQGRIVWANEAFLERFRCTLPQVLGRSVAHLPPDLQPDAAIEATVNGCIARGKEFQVEVPDPRPQDERNWLRLKMLPIISETQTVELFVGLLQDISLKRRAQLALVESEERFHVLAQYAPCVLYRVRHPHASAGPREVLYCSPQLHDRFGIENLEDLRTYIHPDDKSRFLTTLDAGVASHAPVSVEFRLLVPGQPMRWCQTSSLMSGCDEQGIVRSGSLEDVTLRRDAEREARQSSLRAQMAIEGLGVGTWEYHYKTDYVSFSPEGRLMLGYSGHAPGQECRTLAELVHSDDAPAVHAAWKAYHRGDSEFFSCEHRIRCADGDYKWVLNRGIITKRDNEGDKLIFTGIFADISARRKSEAALATTALRLTTTIRKLKRGVLLVDENRKVVLTNEAFCRMFGLGQSPEELIGADYGPIEAQVRAAVQGPLEEGPLADMPELVADRHEVRHNLLRLRNGRLVERDFVPVEENGTDIGFLWKFEDITDSYLAETNLRLREEKYRTIIDNMELGLVEMDLDQRVLYVNSTYCAIIGYSKEELIGQTLPPKLVPPESVSYLDQQLSMRRQGLSNSYQIPLVTKSGETKWVFAGAAPLYDQEHRVAGTIAVGLDITAHKQMEQSLREAMQQAEQSARVKEQFLANMSHEIRTPMNAILGMSQLLAKTSLAPRQSNYLHAISTSAENLLVIINDILDLSKLDSGKMTLEHVGFNVNRLCEQVKKTLLYKAEEKGLSLKVKVSSLVPDVVLGDPHRITQILLNLASNAVKFTEKGEVSIECKVVDFQEGTVKLGFAVRDTGIGIAPEYLQHIFQEFSQEDPSITRQFGGTGLGLNICRSLARLMSSEVVIESVKNQGTDTFFVLTLLMGTIDDLPHRGLVVGTNLQELRGKKILLVEDNEYNRLMAKTFLLNAHMKVTEAENGQVALDCVARNSFDLILMDMQMPVMDGFEATRRLRHDLGLTLPIIALTASAVSGEKERCLAAGMDDYLTKPFYENELLQLLCDWLLQPAAVPGSPNEVAQPALPAALAAPSMIYNLEILQNMSQGDQKFVSSMIQTFIDSTQRTLQGLHAALAVGNLTGLQAAAHMLRPSLRHLQIHTALKLMDQLENWAGPFSYDDLQPLVEAADRILRQVLVEMTAEQQTRRAAGL</sequence>
<evidence type="ECO:0000259" key="16">
    <source>
        <dbReference type="PROSITE" id="PS50112"/>
    </source>
</evidence>
<keyword evidence="19" id="KW-0614">Plasmid</keyword>
<dbReference type="InterPro" id="IPR013656">
    <property type="entry name" value="PAS_4"/>
</dbReference>
<evidence type="ECO:0000259" key="18">
    <source>
        <dbReference type="PROSITE" id="PS50894"/>
    </source>
</evidence>
<dbReference type="SUPFAM" id="SSF55785">
    <property type="entry name" value="PYP-like sensor domain (PAS domain)"/>
    <property type="match status" value="5"/>
</dbReference>
<keyword evidence="4" id="KW-1003">Cell membrane</keyword>
<evidence type="ECO:0000256" key="12">
    <source>
        <dbReference type="PROSITE-ProRule" id="PRU00110"/>
    </source>
</evidence>
<geneLocation type="plasmid" evidence="19 20">
    <name>unnamed1</name>
</geneLocation>
<dbReference type="Pfam" id="PF00072">
    <property type="entry name" value="Response_reg"/>
    <property type="match status" value="1"/>
</dbReference>
<evidence type="ECO:0000256" key="6">
    <source>
        <dbReference type="ARBA" id="ARBA00022692"/>
    </source>
</evidence>
<dbReference type="InterPro" id="IPR000700">
    <property type="entry name" value="PAS-assoc_C"/>
</dbReference>
<keyword evidence="20" id="KW-1185">Reference proteome</keyword>
<name>A0ABY7LUU7_9BACT</name>
<dbReference type="Gene3D" id="3.30.565.10">
    <property type="entry name" value="Histidine kinase-like ATPase, C-terminal domain"/>
    <property type="match status" value="1"/>
</dbReference>
<dbReference type="SUPFAM" id="SSF47384">
    <property type="entry name" value="Homodimeric domain of signal transducing histidine kinase"/>
    <property type="match status" value="1"/>
</dbReference>
<dbReference type="PANTHER" id="PTHR45339">
    <property type="entry name" value="HYBRID SIGNAL TRANSDUCTION HISTIDINE KINASE J"/>
    <property type="match status" value="1"/>
</dbReference>